<evidence type="ECO:0000313" key="3">
    <source>
        <dbReference type="Proteomes" id="UP000323664"/>
    </source>
</evidence>
<accession>A0A5M9WVK0</accession>
<dbReference type="EMBL" id="RIAS01000010">
    <property type="protein sequence ID" value="KAA8785707.1"/>
    <property type="molecule type" value="Genomic_DNA"/>
</dbReference>
<evidence type="ECO:0000313" key="2">
    <source>
        <dbReference type="EMBL" id="KAA8785707.1"/>
    </source>
</evidence>
<feature type="transmembrane region" description="Helical" evidence="1">
    <location>
        <begin position="6"/>
        <end position="23"/>
    </location>
</feature>
<keyword evidence="1" id="KW-0472">Membrane</keyword>
<dbReference type="AlphaFoldDB" id="A0A5M9WVK0"/>
<sequence length="146" mass="16929">MQKRNYYILACMIILLAVGLWFFTMNSTKSLQEAAWNDVDFDTITSIEIEKGHDQKVTLTAKADIYKITSTLSALEVKKDSSISKDFNDVYRLLVYVDRGARIGMFLYDNKYIDVYDYEASPKKNSSMKYKITSNFDGKIIHDYLK</sequence>
<organism evidence="2 3">
    <name type="scientific">Paenibacillus amylolyticus</name>
    <dbReference type="NCBI Taxonomy" id="1451"/>
    <lineage>
        <taxon>Bacteria</taxon>
        <taxon>Bacillati</taxon>
        <taxon>Bacillota</taxon>
        <taxon>Bacilli</taxon>
        <taxon>Bacillales</taxon>
        <taxon>Paenibacillaceae</taxon>
        <taxon>Paenibacillus</taxon>
    </lineage>
</organism>
<evidence type="ECO:0000256" key="1">
    <source>
        <dbReference type="SAM" id="Phobius"/>
    </source>
</evidence>
<name>A0A5M9WVK0_PAEAM</name>
<dbReference type="OrthoDB" id="2662150at2"/>
<proteinExistence type="predicted"/>
<dbReference type="Proteomes" id="UP000323664">
    <property type="component" value="Unassembled WGS sequence"/>
</dbReference>
<keyword evidence="1" id="KW-0812">Transmembrane</keyword>
<comment type="caution">
    <text evidence="2">The sequence shown here is derived from an EMBL/GenBank/DDBJ whole genome shotgun (WGS) entry which is preliminary data.</text>
</comment>
<gene>
    <name evidence="2" type="ORF">EC604_17895</name>
</gene>
<keyword evidence="1" id="KW-1133">Transmembrane helix</keyword>
<protein>
    <submittedName>
        <fullName evidence="2">Uncharacterized protein</fullName>
    </submittedName>
</protein>
<dbReference type="RefSeq" id="WP_123065472.1">
    <property type="nucleotide sequence ID" value="NZ_RIAS01000010.1"/>
</dbReference>
<reference evidence="2 3" key="1">
    <citation type="journal article" date="2019" name="J. Ind. Microbiol. Biotechnol.">
        <title>Paenibacillus amylolyticus 27C64 has a diverse set of carbohydrate-active enzymes and complete pectin deconstruction system.</title>
        <authorList>
            <person name="Keggi C."/>
            <person name="Doran-Peterson J."/>
        </authorList>
    </citation>
    <scope>NUCLEOTIDE SEQUENCE [LARGE SCALE GENOMIC DNA]</scope>
    <source>
        <strain evidence="2 3">27C64</strain>
    </source>
</reference>